<reference evidence="2" key="1">
    <citation type="journal article" date="2017" name="Science">
        <title>Giant viruses with an expanded complement of translation system components.</title>
        <authorList>
            <person name="Schulz F."/>
            <person name="Yutin N."/>
            <person name="Ivanova N.N."/>
            <person name="Ortega D.R."/>
            <person name="Lee T.K."/>
            <person name="Vierheilig J."/>
            <person name="Daims H."/>
            <person name="Horn M."/>
            <person name="Wagner M."/>
            <person name="Jensen G.J."/>
            <person name="Kyrpides N.C."/>
            <person name="Koonin E.V."/>
            <person name="Woyke T."/>
        </authorList>
    </citation>
    <scope>NUCLEOTIDE SEQUENCE</scope>
    <source>
        <strain evidence="2">ILV1</strain>
    </source>
</reference>
<feature type="transmembrane region" description="Helical" evidence="1">
    <location>
        <begin position="12"/>
        <end position="29"/>
    </location>
</feature>
<keyword evidence="1" id="KW-0812">Transmembrane</keyword>
<protein>
    <submittedName>
        <fullName evidence="2">Uncharacterized protein</fullName>
    </submittedName>
</protein>
<name>A0A1V0SDC9_9VIRU</name>
<keyword evidence="1" id="KW-0472">Membrane</keyword>
<evidence type="ECO:0000256" key="1">
    <source>
        <dbReference type="SAM" id="Phobius"/>
    </source>
</evidence>
<feature type="transmembrane region" description="Helical" evidence="1">
    <location>
        <begin position="41"/>
        <end position="61"/>
    </location>
</feature>
<sequence length="96" mass="10547">MKLFNYEVCAPTLAYFVIVLIISIILFLLDRTTTGFSTLSSQFICLVICSVILAFICSLGKESGTGFIVAWIFAIIYICSASLMLVNKTTGLFNSK</sequence>
<keyword evidence="1" id="KW-1133">Transmembrane helix</keyword>
<proteinExistence type="predicted"/>
<evidence type="ECO:0000313" key="2">
    <source>
        <dbReference type="EMBL" id="ARF09717.1"/>
    </source>
</evidence>
<dbReference type="EMBL" id="KY684086">
    <property type="protein sequence ID" value="ARF09717.1"/>
    <property type="molecule type" value="Genomic_DNA"/>
</dbReference>
<accession>A0A1V0SDC9</accession>
<gene>
    <name evidence="2" type="ORF">Indivirus_2_96</name>
</gene>
<organism evidence="2">
    <name type="scientific">Indivirus ILV1</name>
    <dbReference type="NCBI Taxonomy" id="1977633"/>
    <lineage>
        <taxon>Viruses</taxon>
        <taxon>Varidnaviria</taxon>
        <taxon>Bamfordvirae</taxon>
        <taxon>Nucleocytoviricota</taxon>
        <taxon>Megaviricetes</taxon>
        <taxon>Imitervirales</taxon>
        <taxon>Mimiviridae</taxon>
        <taxon>Klosneuvirinae</taxon>
        <taxon>Indivirus</taxon>
    </lineage>
</organism>
<feature type="transmembrane region" description="Helical" evidence="1">
    <location>
        <begin position="67"/>
        <end position="86"/>
    </location>
</feature>